<feature type="transmembrane region" description="Helical" evidence="1">
    <location>
        <begin position="141"/>
        <end position="159"/>
    </location>
</feature>
<proteinExistence type="predicted"/>
<dbReference type="PANTHER" id="PTHR36694">
    <property type="entry name" value="PASIFLORA 1, ISOFORM A-RELATED"/>
    <property type="match status" value="1"/>
</dbReference>
<evidence type="ECO:0000313" key="2">
    <source>
        <dbReference type="EMBL" id="JAT88030.1"/>
    </source>
</evidence>
<sequence length="186" mass="21359">MDLAFWPRISKCCCCFNLRTGSLLIGYVSLFISTLSMAAISWSLYAVVAYMRAHKHEPELNGHPPEEVARVALSLYISHAYYLLVLMYYTVISVLLIVGVHRNRSLYLRYYFNSALVLLVLASALVVVSLVFFGVLATIPLLKWCIILFYCLVVVRSAYQEMEEQNKPRVYEMHNIYNPQHTVPLI</sequence>
<gene>
    <name evidence="2" type="ORF">g.9677</name>
</gene>
<dbReference type="OrthoDB" id="7328030at2759"/>
<feature type="transmembrane region" description="Helical" evidence="1">
    <location>
        <begin position="110"/>
        <end position="135"/>
    </location>
</feature>
<dbReference type="AlphaFoldDB" id="A0A1E1WM02"/>
<evidence type="ECO:0000256" key="1">
    <source>
        <dbReference type="SAM" id="Phobius"/>
    </source>
</evidence>
<keyword evidence="1" id="KW-0812">Transmembrane</keyword>
<feature type="transmembrane region" description="Helical" evidence="1">
    <location>
        <begin position="21"/>
        <end position="45"/>
    </location>
</feature>
<name>A0A1E1WM02_PECGO</name>
<feature type="transmembrane region" description="Helical" evidence="1">
    <location>
        <begin position="80"/>
        <end position="98"/>
    </location>
</feature>
<accession>A0A1E1WM02</accession>
<dbReference type="EMBL" id="GDQN01003024">
    <property type="protein sequence ID" value="JAT88030.1"/>
    <property type="molecule type" value="Transcribed_RNA"/>
</dbReference>
<organism evidence="2">
    <name type="scientific">Pectinophora gossypiella</name>
    <name type="common">Cotton pink bollworm</name>
    <name type="synonym">Depressaria gossypiella</name>
    <dbReference type="NCBI Taxonomy" id="13191"/>
    <lineage>
        <taxon>Eukaryota</taxon>
        <taxon>Metazoa</taxon>
        <taxon>Ecdysozoa</taxon>
        <taxon>Arthropoda</taxon>
        <taxon>Hexapoda</taxon>
        <taxon>Insecta</taxon>
        <taxon>Pterygota</taxon>
        <taxon>Neoptera</taxon>
        <taxon>Endopterygota</taxon>
        <taxon>Lepidoptera</taxon>
        <taxon>Glossata</taxon>
        <taxon>Ditrysia</taxon>
        <taxon>Gelechioidea</taxon>
        <taxon>Gelechiidae</taxon>
        <taxon>Apatetrinae</taxon>
        <taxon>Pectinophora</taxon>
    </lineage>
</organism>
<keyword evidence="1" id="KW-0472">Membrane</keyword>
<protein>
    <submittedName>
        <fullName evidence="2">Uncharacterized protein</fullName>
    </submittedName>
</protein>
<keyword evidence="1" id="KW-1133">Transmembrane helix</keyword>
<dbReference type="PANTHER" id="PTHR36694:SF11">
    <property type="entry name" value="LP21121P-RELATED"/>
    <property type="match status" value="1"/>
</dbReference>
<reference evidence="2" key="1">
    <citation type="submission" date="2015-09" db="EMBL/GenBank/DDBJ databases">
        <title>De novo assembly of Pectinophora gossypiella (Pink Bollworm) gut transcriptome.</title>
        <authorList>
            <person name="Tassone E.E."/>
        </authorList>
    </citation>
    <scope>NUCLEOTIDE SEQUENCE</scope>
</reference>